<gene>
    <name evidence="1" type="ORF">T265_16051</name>
</gene>
<dbReference type="CTD" id="20330216"/>
<feature type="non-terminal residue" evidence="1">
    <location>
        <position position="1"/>
    </location>
</feature>
<dbReference type="OrthoDB" id="361283at2759"/>
<dbReference type="EMBL" id="KL601214">
    <property type="protein sequence ID" value="KER18447.1"/>
    <property type="molecule type" value="Genomic_DNA"/>
</dbReference>
<protein>
    <submittedName>
        <fullName evidence="1">Uncharacterized protein</fullName>
    </submittedName>
</protein>
<feature type="non-terminal residue" evidence="1">
    <location>
        <position position="113"/>
    </location>
</feature>
<organism evidence="1 2">
    <name type="scientific">Opisthorchis viverrini</name>
    <name type="common">Southeast Asian liver fluke</name>
    <dbReference type="NCBI Taxonomy" id="6198"/>
    <lineage>
        <taxon>Eukaryota</taxon>
        <taxon>Metazoa</taxon>
        <taxon>Spiralia</taxon>
        <taxon>Lophotrochozoa</taxon>
        <taxon>Platyhelminthes</taxon>
        <taxon>Trematoda</taxon>
        <taxon>Digenea</taxon>
        <taxon>Opisthorchiida</taxon>
        <taxon>Opisthorchiata</taxon>
        <taxon>Opisthorchiidae</taxon>
        <taxon>Opisthorchis</taxon>
    </lineage>
</organism>
<dbReference type="RefSeq" id="XP_009177806.1">
    <property type="nucleotide sequence ID" value="XM_009179542.1"/>
</dbReference>
<evidence type="ECO:0000313" key="1">
    <source>
        <dbReference type="EMBL" id="KER18447.1"/>
    </source>
</evidence>
<proteinExistence type="predicted"/>
<dbReference type="Proteomes" id="UP000054324">
    <property type="component" value="Unassembled WGS sequence"/>
</dbReference>
<sequence length="113" mass="12517">KYLQLRSHLQRTDLIEAILSDFVQQHQPSTPTVLRGLTGSSLSLRVLPVSSNPVDTKHTTNFDLVNSVLRLGQTEESSGFWPTYLSIPHGGEQESIGLSSMVVSQWTCLPELI</sequence>
<dbReference type="AlphaFoldDB" id="A0A074YZ14"/>
<evidence type="ECO:0000313" key="2">
    <source>
        <dbReference type="Proteomes" id="UP000054324"/>
    </source>
</evidence>
<keyword evidence="2" id="KW-1185">Reference proteome</keyword>
<name>A0A074YZ14_OPIVI</name>
<dbReference type="GeneID" id="20330216"/>
<dbReference type="KEGG" id="ovi:T265_16051"/>
<reference evidence="1 2" key="1">
    <citation type="submission" date="2013-11" db="EMBL/GenBank/DDBJ databases">
        <title>Opisthorchis viverrini - life in the bile duct.</title>
        <authorList>
            <person name="Young N.D."/>
            <person name="Nagarajan N."/>
            <person name="Lin S.J."/>
            <person name="Korhonen P.K."/>
            <person name="Jex A.R."/>
            <person name="Hall R.S."/>
            <person name="Safavi-Hemami H."/>
            <person name="Kaewkong W."/>
            <person name="Bertrand D."/>
            <person name="Gao S."/>
            <person name="Seet Q."/>
            <person name="Wongkham S."/>
            <person name="Teh B.T."/>
            <person name="Wongkham C."/>
            <person name="Intapan P.M."/>
            <person name="Maleewong W."/>
            <person name="Yang X."/>
            <person name="Hu M."/>
            <person name="Wang Z."/>
            <person name="Hofmann A."/>
            <person name="Sternberg P.W."/>
            <person name="Tan P."/>
            <person name="Wang J."/>
            <person name="Gasser R.B."/>
        </authorList>
    </citation>
    <scope>NUCLEOTIDE SEQUENCE [LARGE SCALE GENOMIC DNA]</scope>
</reference>
<accession>A0A074YZ14</accession>
<dbReference type="STRING" id="6198.A0A074YZ14"/>